<dbReference type="RefSeq" id="WP_326836027.1">
    <property type="nucleotide sequence ID" value="NZ_CP142149.1"/>
</dbReference>
<keyword evidence="6" id="KW-0408">Iron</keyword>
<name>A0ABZ1IHT6_9PSEU</name>
<keyword evidence="4" id="KW-0479">Metal-binding</keyword>
<evidence type="ECO:0000313" key="10">
    <source>
        <dbReference type="EMBL" id="WSE33228.1"/>
    </source>
</evidence>
<dbReference type="SUPFAM" id="SSF54292">
    <property type="entry name" value="2Fe-2S ferredoxin-like"/>
    <property type="match status" value="1"/>
</dbReference>
<proteinExistence type="predicted"/>
<feature type="domain" description="2Fe-2S ferredoxin-type" evidence="8">
    <location>
        <begin position="212"/>
        <end position="297"/>
    </location>
</feature>
<evidence type="ECO:0000256" key="6">
    <source>
        <dbReference type="ARBA" id="ARBA00023004"/>
    </source>
</evidence>
<dbReference type="InterPro" id="IPR036010">
    <property type="entry name" value="2Fe-2S_ferredoxin-like_sf"/>
</dbReference>
<dbReference type="InterPro" id="IPR050415">
    <property type="entry name" value="MRET"/>
</dbReference>
<evidence type="ECO:0000256" key="4">
    <source>
        <dbReference type="ARBA" id="ARBA00022723"/>
    </source>
</evidence>
<keyword evidence="3" id="KW-0001">2Fe-2S</keyword>
<dbReference type="InterPro" id="IPR001041">
    <property type="entry name" value="2Fe-2S_ferredoxin-type"/>
</dbReference>
<organism evidence="10 11">
    <name type="scientific">Amycolatopsis rhabdoformis</name>
    <dbReference type="NCBI Taxonomy" id="1448059"/>
    <lineage>
        <taxon>Bacteria</taxon>
        <taxon>Bacillati</taxon>
        <taxon>Actinomycetota</taxon>
        <taxon>Actinomycetes</taxon>
        <taxon>Pseudonocardiales</taxon>
        <taxon>Pseudonocardiaceae</taxon>
        <taxon>Amycolatopsis</taxon>
    </lineage>
</organism>
<evidence type="ECO:0000256" key="2">
    <source>
        <dbReference type="ARBA" id="ARBA00022630"/>
    </source>
</evidence>
<dbReference type="PANTHER" id="PTHR47354">
    <property type="entry name" value="NADH OXIDOREDUCTASE HCR"/>
    <property type="match status" value="1"/>
</dbReference>
<dbReference type="PRINTS" id="PR00409">
    <property type="entry name" value="PHDIOXRDTASE"/>
</dbReference>
<evidence type="ECO:0000256" key="7">
    <source>
        <dbReference type="ARBA" id="ARBA00023014"/>
    </source>
</evidence>
<evidence type="ECO:0000256" key="1">
    <source>
        <dbReference type="ARBA" id="ARBA00001974"/>
    </source>
</evidence>
<evidence type="ECO:0000256" key="5">
    <source>
        <dbReference type="ARBA" id="ARBA00023002"/>
    </source>
</evidence>
<accession>A0ABZ1IHT6</accession>
<dbReference type="SUPFAM" id="SSF63380">
    <property type="entry name" value="Riboflavin synthase domain-like"/>
    <property type="match status" value="1"/>
</dbReference>
<dbReference type="InterPro" id="IPR006058">
    <property type="entry name" value="2Fe2S_fd_BS"/>
</dbReference>
<evidence type="ECO:0000259" key="9">
    <source>
        <dbReference type="PROSITE" id="PS51384"/>
    </source>
</evidence>
<evidence type="ECO:0000256" key="3">
    <source>
        <dbReference type="ARBA" id="ARBA00022714"/>
    </source>
</evidence>
<dbReference type="CDD" id="cd00207">
    <property type="entry name" value="fer2"/>
    <property type="match status" value="1"/>
</dbReference>
<dbReference type="InterPro" id="IPR012675">
    <property type="entry name" value="Beta-grasp_dom_sf"/>
</dbReference>
<dbReference type="Gene3D" id="3.10.20.30">
    <property type="match status" value="1"/>
</dbReference>
<dbReference type="EMBL" id="CP142149">
    <property type="protein sequence ID" value="WSE33228.1"/>
    <property type="molecule type" value="Genomic_DNA"/>
</dbReference>
<sequence length="297" mass="31753">MRQVRVTARTTEAEDVVSFTLSGDALPAWTPGAHIDVEVRPGVLRQYSLCGDPASPEWRIAVLREDPGRGCSRHLHESLSVGDEVRVSDPRNNFSLVPAAGYSFVAGGIGITPLLPMLRAAGTDWTLYYGGRRRSRMAFLAELAGYGDRVRVLPEDTHGLLPLADIVAEGRLVYCCGPEPLLAAVESVCPPDRLRVERFHPRVVSAAASGSFEVLASLSGQTVEVSATESILDALDLAGVGVPSSCREGTCGTCETPVLDGEVDHRDSVLTAEERAAGKSMMICVSRARSARLVLDV</sequence>
<dbReference type="CDD" id="cd06185">
    <property type="entry name" value="PDR_like"/>
    <property type="match status" value="1"/>
</dbReference>
<comment type="cofactor">
    <cofactor evidence="1">
        <name>FAD</name>
        <dbReference type="ChEBI" id="CHEBI:57692"/>
    </cofactor>
</comment>
<protein>
    <submittedName>
        <fullName evidence="10">PDR/VanB family oxidoreductase</fullName>
        <ecNumber evidence="10">1.-.-.-</ecNumber>
    </submittedName>
</protein>
<keyword evidence="7" id="KW-0411">Iron-sulfur</keyword>
<dbReference type="InterPro" id="IPR039261">
    <property type="entry name" value="FNR_nucleotide-bd"/>
</dbReference>
<gene>
    <name evidence="10" type="ORF">VSH64_14080</name>
</gene>
<feature type="domain" description="FAD-binding FR-type" evidence="9">
    <location>
        <begin position="1"/>
        <end position="97"/>
    </location>
</feature>
<evidence type="ECO:0000313" key="11">
    <source>
        <dbReference type="Proteomes" id="UP001330812"/>
    </source>
</evidence>
<dbReference type="Pfam" id="PF00111">
    <property type="entry name" value="Fer2"/>
    <property type="match status" value="1"/>
</dbReference>
<dbReference type="InterPro" id="IPR017927">
    <property type="entry name" value="FAD-bd_FR_type"/>
</dbReference>
<keyword evidence="5 10" id="KW-0560">Oxidoreductase</keyword>
<dbReference type="PROSITE" id="PS51384">
    <property type="entry name" value="FAD_FR"/>
    <property type="match status" value="1"/>
</dbReference>
<dbReference type="PROSITE" id="PS00197">
    <property type="entry name" value="2FE2S_FER_1"/>
    <property type="match status" value="1"/>
</dbReference>
<reference evidence="10 11" key="1">
    <citation type="journal article" date="2015" name="Int. J. Syst. Evol. Microbiol.">
        <title>Amycolatopsis rhabdoformis sp. nov., an actinomycete isolated from a tropical forest soil.</title>
        <authorList>
            <person name="Souza W.R."/>
            <person name="Silva R.E."/>
            <person name="Goodfellow M."/>
            <person name="Busarakam K."/>
            <person name="Figueiro F.S."/>
            <person name="Ferreira D."/>
            <person name="Rodrigues-Filho E."/>
            <person name="Moraes L.A.B."/>
            <person name="Zucchi T.D."/>
        </authorList>
    </citation>
    <scope>NUCLEOTIDE SEQUENCE [LARGE SCALE GENOMIC DNA]</scope>
    <source>
        <strain evidence="10 11">NCIMB 14900</strain>
    </source>
</reference>
<dbReference type="PANTHER" id="PTHR47354:SF1">
    <property type="entry name" value="CARNITINE MONOOXYGENASE REDUCTASE SUBUNIT"/>
    <property type="match status" value="1"/>
</dbReference>
<evidence type="ECO:0000259" key="8">
    <source>
        <dbReference type="PROSITE" id="PS51085"/>
    </source>
</evidence>
<dbReference type="Proteomes" id="UP001330812">
    <property type="component" value="Chromosome"/>
</dbReference>
<dbReference type="EC" id="1.-.-.-" evidence="10"/>
<dbReference type="PROSITE" id="PS51085">
    <property type="entry name" value="2FE2S_FER_2"/>
    <property type="match status" value="1"/>
</dbReference>
<keyword evidence="11" id="KW-1185">Reference proteome</keyword>
<dbReference type="Gene3D" id="2.40.30.10">
    <property type="entry name" value="Translation factors"/>
    <property type="match status" value="1"/>
</dbReference>
<dbReference type="Gene3D" id="3.40.50.80">
    <property type="entry name" value="Nucleotide-binding domain of ferredoxin-NADP reductase (FNR) module"/>
    <property type="match status" value="1"/>
</dbReference>
<dbReference type="InterPro" id="IPR017938">
    <property type="entry name" value="Riboflavin_synthase-like_b-brl"/>
</dbReference>
<dbReference type="SUPFAM" id="SSF52343">
    <property type="entry name" value="Ferredoxin reductase-like, C-terminal NADP-linked domain"/>
    <property type="match status" value="1"/>
</dbReference>
<dbReference type="GO" id="GO:0016491">
    <property type="term" value="F:oxidoreductase activity"/>
    <property type="evidence" value="ECO:0007669"/>
    <property type="project" value="UniProtKB-KW"/>
</dbReference>
<keyword evidence="2" id="KW-0285">Flavoprotein</keyword>